<evidence type="ECO:0000313" key="1">
    <source>
        <dbReference type="EMBL" id="GIY42535.1"/>
    </source>
</evidence>
<gene>
    <name evidence="1" type="primary">AVEN_121508_1</name>
    <name evidence="1" type="ORF">CDAR_413611</name>
</gene>
<dbReference type="Proteomes" id="UP001054837">
    <property type="component" value="Unassembled WGS sequence"/>
</dbReference>
<keyword evidence="2" id="KW-1185">Reference proteome</keyword>
<evidence type="ECO:0000313" key="2">
    <source>
        <dbReference type="Proteomes" id="UP001054837"/>
    </source>
</evidence>
<dbReference type="AlphaFoldDB" id="A0AAV4T8X6"/>
<proteinExistence type="predicted"/>
<name>A0AAV4T8X6_9ARAC</name>
<comment type="caution">
    <text evidence="1">The sequence shown here is derived from an EMBL/GenBank/DDBJ whole genome shotgun (WGS) entry which is preliminary data.</text>
</comment>
<organism evidence="1 2">
    <name type="scientific">Caerostris darwini</name>
    <dbReference type="NCBI Taxonomy" id="1538125"/>
    <lineage>
        <taxon>Eukaryota</taxon>
        <taxon>Metazoa</taxon>
        <taxon>Ecdysozoa</taxon>
        <taxon>Arthropoda</taxon>
        <taxon>Chelicerata</taxon>
        <taxon>Arachnida</taxon>
        <taxon>Araneae</taxon>
        <taxon>Araneomorphae</taxon>
        <taxon>Entelegynae</taxon>
        <taxon>Araneoidea</taxon>
        <taxon>Araneidae</taxon>
        <taxon>Caerostris</taxon>
    </lineage>
</organism>
<sequence length="213" mass="25433">MISKTNENIEAILGSETEKWRSKMIKVFGDLEPYCFYITYGHSDESQMKDRKADILSREKTKAQAFENLENMHEVDREAEEEFHKVLSDFENKGDVEHLNEFLEERKKECAKVFDQFDRIVALCEEYLNLEYSDCKRRVREQMAIQKPMVDEVERYLTEVQEAGDKEISLLKDNIANYIREVGLTRSSKLEEIYADMDSQVKWFWMLEFLYSR</sequence>
<reference evidence="1 2" key="1">
    <citation type="submission" date="2021-06" db="EMBL/GenBank/DDBJ databases">
        <title>Caerostris darwini draft genome.</title>
        <authorList>
            <person name="Kono N."/>
            <person name="Arakawa K."/>
        </authorList>
    </citation>
    <scope>NUCLEOTIDE SEQUENCE [LARGE SCALE GENOMIC DNA]</scope>
</reference>
<protein>
    <submittedName>
        <fullName evidence="1">Uncharacterized protein</fullName>
    </submittedName>
</protein>
<accession>A0AAV4T8X6</accession>
<dbReference type="EMBL" id="BPLQ01009215">
    <property type="protein sequence ID" value="GIY42535.1"/>
    <property type="molecule type" value="Genomic_DNA"/>
</dbReference>